<evidence type="ECO:0000256" key="1">
    <source>
        <dbReference type="ARBA" id="ARBA00004123"/>
    </source>
</evidence>
<dbReference type="GO" id="GO:0005730">
    <property type="term" value="C:nucleolus"/>
    <property type="evidence" value="ECO:0007669"/>
    <property type="project" value="TreeGrafter"/>
</dbReference>
<feature type="region of interest" description="Disordered" evidence="4">
    <location>
        <begin position="1"/>
        <end position="114"/>
    </location>
</feature>
<feature type="domain" description="Small-subunit processome Utp12" evidence="5">
    <location>
        <begin position="165"/>
        <end position="267"/>
    </location>
</feature>
<dbReference type="AlphaFoldDB" id="A0AA39GBJ2"/>
<evidence type="ECO:0000256" key="3">
    <source>
        <dbReference type="ARBA" id="ARBA00038335"/>
    </source>
</evidence>
<gene>
    <name evidence="6" type="ORF">NLU13_8365</name>
</gene>
<feature type="compositionally biased region" description="Acidic residues" evidence="4">
    <location>
        <begin position="335"/>
        <end position="377"/>
    </location>
</feature>
<dbReference type="EMBL" id="JAPDFR010000008">
    <property type="protein sequence ID" value="KAK0384277.1"/>
    <property type="molecule type" value="Genomic_DNA"/>
</dbReference>
<feature type="compositionally biased region" description="Polar residues" evidence="4">
    <location>
        <begin position="23"/>
        <end position="41"/>
    </location>
</feature>
<feature type="region of interest" description="Disordered" evidence="4">
    <location>
        <begin position="275"/>
        <end position="387"/>
    </location>
</feature>
<comment type="caution">
    <text evidence="6">The sequence shown here is derived from an EMBL/GenBank/DDBJ whole genome shotgun (WGS) entry which is preliminary data.</text>
</comment>
<proteinExistence type="inferred from homology"/>
<dbReference type="PANTHER" id="PTHR44267:SF1">
    <property type="entry name" value="WD REPEAT-CONTAINING PROTEIN 43"/>
    <property type="match status" value="1"/>
</dbReference>
<dbReference type="InterPro" id="IPR052414">
    <property type="entry name" value="U3_snoRNA-assoc_WDR"/>
</dbReference>
<dbReference type="GO" id="GO:0000462">
    <property type="term" value="P:maturation of SSU-rRNA from tricistronic rRNA transcript (SSU-rRNA, 5.8S rRNA, LSU-rRNA)"/>
    <property type="evidence" value="ECO:0007669"/>
    <property type="project" value="TreeGrafter"/>
</dbReference>
<feature type="compositionally biased region" description="Acidic residues" evidence="4">
    <location>
        <begin position="57"/>
        <end position="73"/>
    </location>
</feature>
<organism evidence="6 7">
    <name type="scientific">Sarocladium strictum</name>
    <name type="common">Black bundle disease fungus</name>
    <name type="synonym">Acremonium strictum</name>
    <dbReference type="NCBI Taxonomy" id="5046"/>
    <lineage>
        <taxon>Eukaryota</taxon>
        <taxon>Fungi</taxon>
        <taxon>Dikarya</taxon>
        <taxon>Ascomycota</taxon>
        <taxon>Pezizomycotina</taxon>
        <taxon>Sordariomycetes</taxon>
        <taxon>Hypocreomycetidae</taxon>
        <taxon>Hypocreales</taxon>
        <taxon>Sarocladiaceae</taxon>
        <taxon>Sarocladium</taxon>
    </lineage>
</organism>
<evidence type="ECO:0000313" key="7">
    <source>
        <dbReference type="Proteomes" id="UP001175261"/>
    </source>
</evidence>
<keyword evidence="7" id="KW-1185">Reference proteome</keyword>
<keyword evidence="2" id="KW-0539">Nucleus</keyword>
<dbReference type="PANTHER" id="PTHR44267">
    <property type="entry name" value="WD REPEAT-CONTAINING PROTEIN 43"/>
    <property type="match status" value="1"/>
</dbReference>
<evidence type="ECO:0000256" key="2">
    <source>
        <dbReference type="ARBA" id="ARBA00023242"/>
    </source>
</evidence>
<feature type="compositionally biased region" description="Acidic residues" evidence="4">
    <location>
        <begin position="288"/>
        <end position="303"/>
    </location>
</feature>
<dbReference type="Proteomes" id="UP001175261">
    <property type="component" value="Unassembled WGS sequence"/>
</dbReference>
<accession>A0AA39GBJ2</accession>
<dbReference type="Pfam" id="PF04003">
    <property type="entry name" value="Utp12"/>
    <property type="match status" value="1"/>
</dbReference>
<evidence type="ECO:0000256" key="4">
    <source>
        <dbReference type="SAM" id="MobiDB-lite"/>
    </source>
</evidence>
<protein>
    <recommendedName>
        <fullName evidence="5">Small-subunit processome Utp12 domain-containing protein</fullName>
    </recommendedName>
</protein>
<comment type="subcellular location">
    <subcellularLocation>
        <location evidence="1">Nucleus</location>
    </subcellularLocation>
</comment>
<sequence length="387" mass="41169">MPMSTKRKAPGRFAAPAVKPSAKPTTRTRINEQSTSVSATDDVSAAPETIDISSDPDSSDEEYLTGEGSDAEEANGAAPPVSQPLSSKSTPRPAIQQAETADEDGSDAEATSPSFGELLRGSEVIDVPALLQQPSTSLQRSRAAIVAPSSQSLTTVLTQALRTDDNDLLESCLATDDQATIQNTVEQLDSALSGSLLQKLAARLYRRPGRAGKLLIWVQWTLVAHGGALATQPKVLQSLSGLQKVLAERAKGLNSLLALKGKLDMLEGQMDLRRRMQRSSGAAHKTDEDEDENVIFVEGEDKETSELMTNGIGSRGGLDDDAEADITMNGLAGESDSDDDSAEEEDDSDDAEDALDDDDVEQEEVDDSMAEEDESDVDAGPPPKKRK</sequence>
<dbReference type="InterPro" id="IPR007148">
    <property type="entry name" value="SSU_processome_Utp12"/>
</dbReference>
<comment type="similarity">
    <text evidence="3">Belongs to the UTP5 family.</text>
</comment>
<name>A0AA39GBJ2_SARSR</name>
<evidence type="ECO:0000259" key="5">
    <source>
        <dbReference type="Pfam" id="PF04003"/>
    </source>
</evidence>
<feature type="compositionally biased region" description="Basic residues" evidence="4">
    <location>
        <begin position="1"/>
        <end position="10"/>
    </location>
</feature>
<evidence type="ECO:0000313" key="6">
    <source>
        <dbReference type="EMBL" id="KAK0384277.1"/>
    </source>
</evidence>
<reference evidence="6" key="1">
    <citation type="submission" date="2022-10" db="EMBL/GenBank/DDBJ databases">
        <title>Determination and structural analysis of whole genome sequence of Sarocladium strictum F4-1.</title>
        <authorList>
            <person name="Hu L."/>
            <person name="Jiang Y."/>
        </authorList>
    </citation>
    <scope>NUCLEOTIDE SEQUENCE</scope>
    <source>
        <strain evidence="6">F4-1</strain>
    </source>
</reference>